<sequence length="36" mass="4085">MSTKNSDKLAMIFSVAGARQRMPPLTRPRLVTRPTR</sequence>
<evidence type="ECO:0000313" key="2">
    <source>
        <dbReference type="Proteomes" id="UP000199013"/>
    </source>
</evidence>
<keyword evidence="2" id="KW-1185">Reference proteome</keyword>
<dbReference type="AlphaFoldDB" id="A0A1C3NTB3"/>
<evidence type="ECO:0000313" key="1">
    <source>
        <dbReference type="EMBL" id="SBW17659.1"/>
    </source>
</evidence>
<proteinExistence type="predicted"/>
<organism evidence="1 2">
    <name type="scientific">Candidatus Protofrankia californiensis</name>
    <dbReference type="NCBI Taxonomy" id="1839754"/>
    <lineage>
        <taxon>Bacteria</taxon>
        <taxon>Bacillati</taxon>
        <taxon>Actinomycetota</taxon>
        <taxon>Actinomycetes</taxon>
        <taxon>Frankiales</taxon>
        <taxon>Frankiaceae</taxon>
        <taxon>Protofrankia</taxon>
    </lineage>
</organism>
<accession>A0A1C3NTB3</accession>
<gene>
    <name evidence="1" type="ORF">FDG2_0319</name>
</gene>
<name>A0A1C3NTB3_9ACTN</name>
<dbReference type="Proteomes" id="UP000199013">
    <property type="component" value="Unassembled WGS sequence"/>
</dbReference>
<dbReference type="EMBL" id="FLUV01000130">
    <property type="protein sequence ID" value="SBW17659.1"/>
    <property type="molecule type" value="Genomic_DNA"/>
</dbReference>
<protein>
    <submittedName>
        <fullName evidence="1">Uncharacterized protein</fullName>
    </submittedName>
</protein>
<reference evidence="2" key="1">
    <citation type="submission" date="2016-02" db="EMBL/GenBank/DDBJ databases">
        <authorList>
            <person name="Wibberg D."/>
        </authorList>
    </citation>
    <scope>NUCLEOTIDE SEQUENCE [LARGE SCALE GENOMIC DNA]</scope>
</reference>